<evidence type="ECO:0000313" key="3">
    <source>
        <dbReference type="Proteomes" id="UP000002217"/>
    </source>
</evidence>
<dbReference type="KEGG" id="dae:Dtox_2257"/>
<accession>C8VZU3</accession>
<dbReference type="RefSeq" id="WP_015757772.1">
    <property type="nucleotide sequence ID" value="NC_013216.1"/>
</dbReference>
<keyword evidence="3" id="KW-1185">Reference proteome</keyword>
<sequence>MPIYEFICEKCGHKFTVLVALSEKDRVVCTECKSPEIKQLMSGFAVKTGNCSINANSSKGG</sequence>
<dbReference type="NCBIfam" id="TIGR02605">
    <property type="entry name" value="CxxC_CxxC_SSSS"/>
    <property type="match status" value="1"/>
</dbReference>
<dbReference type="InterPro" id="IPR013429">
    <property type="entry name" value="Regulatory_FmdB_Zinc_ribbon"/>
</dbReference>
<proteinExistence type="predicted"/>
<dbReference type="OrthoDB" id="9813321at2"/>
<gene>
    <name evidence="2" type="ordered locus">Dtox_2257</name>
</gene>
<dbReference type="STRING" id="485916.Dtox_2257"/>
<dbReference type="AlphaFoldDB" id="C8VZU3"/>
<feature type="domain" description="Putative regulatory protein FmdB zinc ribbon" evidence="1">
    <location>
        <begin position="1"/>
        <end position="42"/>
    </location>
</feature>
<organism evidence="2 3">
    <name type="scientific">Desulfofarcimen acetoxidans (strain ATCC 49208 / DSM 771 / KCTC 5769 / VKM B-1644 / 5575)</name>
    <name type="common">Desulfotomaculum acetoxidans</name>
    <dbReference type="NCBI Taxonomy" id="485916"/>
    <lineage>
        <taxon>Bacteria</taxon>
        <taxon>Bacillati</taxon>
        <taxon>Bacillota</taxon>
        <taxon>Clostridia</taxon>
        <taxon>Eubacteriales</taxon>
        <taxon>Peptococcaceae</taxon>
        <taxon>Desulfofarcimen</taxon>
    </lineage>
</organism>
<dbReference type="EMBL" id="CP001720">
    <property type="protein sequence ID" value="ACV63071.1"/>
    <property type="molecule type" value="Genomic_DNA"/>
</dbReference>
<reference evidence="2 3" key="1">
    <citation type="journal article" date="2009" name="Stand. Genomic Sci.">
        <title>Complete genome sequence of Desulfotomaculum acetoxidans type strain (5575).</title>
        <authorList>
            <person name="Spring S."/>
            <person name="Lapidus A."/>
            <person name="Schroder M."/>
            <person name="Gleim D."/>
            <person name="Sims D."/>
            <person name="Meincke L."/>
            <person name="Glavina Del Rio T."/>
            <person name="Tice H."/>
            <person name="Copeland A."/>
            <person name="Cheng J.F."/>
            <person name="Lucas S."/>
            <person name="Chen F."/>
            <person name="Nolan M."/>
            <person name="Bruce D."/>
            <person name="Goodwin L."/>
            <person name="Pitluck S."/>
            <person name="Ivanova N."/>
            <person name="Mavromatis K."/>
            <person name="Mikhailova N."/>
            <person name="Pati A."/>
            <person name="Chen A."/>
            <person name="Palaniappan K."/>
            <person name="Land M."/>
            <person name="Hauser L."/>
            <person name="Chang Y.J."/>
            <person name="Jeffries C.D."/>
            <person name="Chain P."/>
            <person name="Saunders E."/>
            <person name="Brettin T."/>
            <person name="Detter J.C."/>
            <person name="Goker M."/>
            <person name="Bristow J."/>
            <person name="Eisen J.A."/>
            <person name="Markowitz V."/>
            <person name="Hugenholtz P."/>
            <person name="Kyrpides N.C."/>
            <person name="Klenk H.P."/>
            <person name="Han C."/>
        </authorList>
    </citation>
    <scope>NUCLEOTIDE SEQUENCE [LARGE SCALE GENOMIC DNA]</scope>
    <source>
        <strain evidence="3">ATCC 49208 / DSM 771 / VKM B-1644</strain>
    </source>
</reference>
<dbReference type="eggNOG" id="COG2331">
    <property type="taxonomic scope" value="Bacteria"/>
</dbReference>
<name>C8VZU3_DESAS</name>
<dbReference type="SMART" id="SM00834">
    <property type="entry name" value="CxxC_CXXC_SSSS"/>
    <property type="match status" value="1"/>
</dbReference>
<dbReference type="HOGENOM" id="CLU_136025_4_1_9"/>
<dbReference type="Proteomes" id="UP000002217">
    <property type="component" value="Chromosome"/>
</dbReference>
<protein>
    <submittedName>
        <fullName evidence="2">Regulatory protein, FmdB family</fullName>
    </submittedName>
</protein>
<dbReference type="Pfam" id="PF09723">
    <property type="entry name" value="Zn_ribbon_8"/>
    <property type="match status" value="1"/>
</dbReference>
<evidence type="ECO:0000259" key="1">
    <source>
        <dbReference type="SMART" id="SM00834"/>
    </source>
</evidence>
<evidence type="ECO:0000313" key="2">
    <source>
        <dbReference type="EMBL" id="ACV63071.1"/>
    </source>
</evidence>